<dbReference type="Pfam" id="PF00923">
    <property type="entry name" value="TAL_FSA"/>
    <property type="match status" value="1"/>
</dbReference>
<keyword evidence="1" id="KW-0704">Schiff base</keyword>
<evidence type="ECO:0000256" key="1">
    <source>
        <dbReference type="ARBA" id="ARBA00023270"/>
    </source>
</evidence>
<dbReference type="EMBL" id="MHRP01000007">
    <property type="protein sequence ID" value="OHA27664.1"/>
    <property type="molecule type" value="Genomic_DNA"/>
</dbReference>
<evidence type="ECO:0000313" key="3">
    <source>
        <dbReference type="Proteomes" id="UP000177943"/>
    </source>
</evidence>
<protein>
    <recommendedName>
        <fullName evidence="4">Transaldolase</fullName>
    </recommendedName>
</protein>
<evidence type="ECO:0008006" key="4">
    <source>
        <dbReference type="Google" id="ProtNLM"/>
    </source>
</evidence>
<proteinExistence type="predicted"/>
<gene>
    <name evidence="2" type="ORF">A3D56_00515</name>
</gene>
<dbReference type="PANTHER" id="PTHR10683">
    <property type="entry name" value="TRANSALDOLASE"/>
    <property type="match status" value="1"/>
</dbReference>
<dbReference type="InterPro" id="IPR001585">
    <property type="entry name" value="TAL/FSA"/>
</dbReference>
<name>A0A1G2MV77_9BACT</name>
<dbReference type="InterPro" id="IPR018225">
    <property type="entry name" value="Transaldolase_AS"/>
</dbReference>
<dbReference type="GO" id="GO:0005975">
    <property type="term" value="P:carbohydrate metabolic process"/>
    <property type="evidence" value="ECO:0007669"/>
    <property type="project" value="InterPro"/>
</dbReference>
<organism evidence="2 3">
    <name type="scientific">Candidatus Taylorbacteria bacterium RIFCSPHIGHO2_02_FULL_45_35</name>
    <dbReference type="NCBI Taxonomy" id="1802311"/>
    <lineage>
        <taxon>Bacteria</taxon>
        <taxon>Candidatus Tayloriibacteriota</taxon>
    </lineage>
</organism>
<dbReference type="AlphaFoldDB" id="A0A1G2MV77"/>
<dbReference type="PANTHER" id="PTHR10683:SF40">
    <property type="entry name" value="FRUCTOSE-6-PHOSPHATE ALDOLASE 1-RELATED"/>
    <property type="match status" value="1"/>
</dbReference>
<comment type="caution">
    <text evidence="2">The sequence shown here is derived from an EMBL/GenBank/DDBJ whole genome shotgun (WGS) entry which is preliminary data.</text>
</comment>
<dbReference type="Gene3D" id="3.20.20.70">
    <property type="entry name" value="Aldolase class I"/>
    <property type="match status" value="1"/>
</dbReference>
<reference evidence="2 3" key="1">
    <citation type="journal article" date="2016" name="Nat. Commun.">
        <title>Thousands of microbial genomes shed light on interconnected biogeochemical processes in an aquifer system.</title>
        <authorList>
            <person name="Anantharaman K."/>
            <person name="Brown C.T."/>
            <person name="Hug L.A."/>
            <person name="Sharon I."/>
            <person name="Castelle C.J."/>
            <person name="Probst A.J."/>
            <person name="Thomas B.C."/>
            <person name="Singh A."/>
            <person name="Wilkins M.J."/>
            <person name="Karaoz U."/>
            <person name="Brodie E.L."/>
            <person name="Williams K.H."/>
            <person name="Hubbard S.S."/>
            <person name="Banfield J.F."/>
        </authorList>
    </citation>
    <scope>NUCLEOTIDE SEQUENCE [LARGE SCALE GENOMIC DNA]</scope>
</reference>
<sequence length="246" mass="27626">MKLFLDTANLKDIDEALKGGFIRGVTTNPSLLAKEPKGNYIEHMKKIVALCKKYGKDISLSVEVFSNDPKEMVKQAKEFVKALRYKHLAVKIPIGYKNENYLSVVKELSDAGIVVNCTACHSPMQLMMAAASGAKYVSLFYNRLRDGAKEEAYAAERDRMFNEKVVEQNDYDPNHVLRETRELLKEYPETEIIAGSIRTVLDVKEAGLNGAHIVTVSLKALKAALAHFKTDHAVDQFLKDFSAWLK</sequence>
<dbReference type="SUPFAM" id="SSF51569">
    <property type="entry name" value="Aldolase"/>
    <property type="match status" value="1"/>
</dbReference>
<dbReference type="InterPro" id="IPR013785">
    <property type="entry name" value="Aldolase_TIM"/>
</dbReference>
<dbReference type="PROSITE" id="PS01054">
    <property type="entry name" value="TRANSALDOLASE_1"/>
    <property type="match status" value="1"/>
</dbReference>
<evidence type="ECO:0000313" key="2">
    <source>
        <dbReference type="EMBL" id="OHA27664.1"/>
    </source>
</evidence>
<accession>A0A1G2MV77</accession>
<dbReference type="Proteomes" id="UP000177943">
    <property type="component" value="Unassembled WGS sequence"/>
</dbReference>